<dbReference type="EMBL" id="JAEINI020000004">
    <property type="protein sequence ID" value="MCB5226689.1"/>
    <property type="molecule type" value="Genomic_DNA"/>
</dbReference>
<dbReference type="InterPro" id="IPR002696">
    <property type="entry name" value="Membr_insert_effic_factor_YidD"/>
</dbReference>
<evidence type="ECO:0000313" key="1">
    <source>
        <dbReference type="EMBL" id="MCB5226689.1"/>
    </source>
</evidence>
<name>A0ABS8C2X9_9ALTE</name>
<evidence type="ECO:0000313" key="2">
    <source>
        <dbReference type="Proteomes" id="UP000633814"/>
    </source>
</evidence>
<dbReference type="Pfam" id="PF01809">
    <property type="entry name" value="YidD"/>
    <property type="match status" value="1"/>
</dbReference>
<comment type="caution">
    <text evidence="1">The sequence shown here is derived from an EMBL/GenBank/DDBJ whole genome shotgun (WGS) entry which is preliminary data.</text>
</comment>
<dbReference type="RefSeq" id="WP_226750786.1">
    <property type="nucleotide sequence ID" value="NZ_JAEINI020000004.1"/>
</dbReference>
<dbReference type="Proteomes" id="UP000633814">
    <property type="component" value="Unassembled WGS sequence"/>
</dbReference>
<keyword evidence="2" id="KW-1185">Reference proteome</keyword>
<gene>
    <name evidence="1" type="primary">yidD</name>
    <name evidence="1" type="ORF">JAO78_007640</name>
</gene>
<proteinExistence type="predicted"/>
<sequence>MLKSLLLKLIAYYRRTGGGQRWFAVDCNFEPTCSAYTYTAIERFGARRGVSLGWQRIRRCSQHDSFCKCIEPVPETEDAKAN</sequence>
<organism evidence="1 2">
    <name type="scientific">Alishewanella maricola</name>
    <dbReference type="NCBI Taxonomy" id="2795740"/>
    <lineage>
        <taxon>Bacteria</taxon>
        <taxon>Pseudomonadati</taxon>
        <taxon>Pseudomonadota</taxon>
        <taxon>Gammaproteobacteria</taxon>
        <taxon>Alteromonadales</taxon>
        <taxon>Alteromonadaceae</taxon>
        <taxon>Alishewanella</taxon>
    </lineage>
</organism>
<protein>
    <submittedName>
        <fullName evidence="1">Membrane protein insertion efficiency factor YidD</fullName>
    </submittedName>
</protein>
<dbReference type="NCBIfam" id="TIGR00278">
    <property type="entry name" value="membrane protein insertion efficiency factor YidD"/>
    <property type="match status" value="1"/>
</dbReference>
<dbReference type="SMART" id="SM01234">
    <property type="entry name" value="Haemolytic"/>
    <property type="match status" value="1"/>
</dbReference>
<reference evidence="1 2" key="1">
    <citation type="submission" date="2021-10" db="EMBL/GenBank/DDBJ databases">
        <title>Alishewanella koreense sp. nov. isolated from seawater of southwestern coast in South Korea and the proposal for the reclassification of Rheinheimera perlucida and Rheinheimera tuosuensis as Arsukibacterium perlucida and Arsukibacterium tuosuensis.</title>
        <authorList>
            <person name="Kim K.H."/>
            <person name="Ruan W."/>
            <person name="Kim K.R."/>
            <person name="Baek J.H."/>
            <person name="Jeon C.O."/>
        </authorList>
    </citation>
    <scope>NUCLEOTIDE SEQUENCE [LARGE SCALE GENOMIC DNA]</scope>
    <source>
        <strain evidence="1 2">16-MA</strain>
    </source>
</reference>
<accession>A0ABS8C2X9</accession>